<accession>A0A401HC13</accession>
<evidence type="ECO:0008006" key="3">
    <source>
        <dbReference type="Google" id="ProtNLM"/>
    </source>
</evidence>
<dbReference type="Gene3D" id="3.40.50.1010">
    <property type="entry name" value="5'-nuclease"/>
    <property type="match status" value="1"/>
</dbReference>
<protein>
    <recommendedName>
        <fullName evidence="3">PIN domain-containing protein</fullName>
    </recommendedName>
</protein>
<dbReference type="Proteomes" id="UP000291213">
    <property type="component" value="Unassembled WGS sequence"/>
</dbReference>
<reference evidence="1 2" key="1">
    <citation type="submission" date="2017-02" db="EMBL/GenBank/DDBJ databases">
        <title>isolation and characterization of a novel temperate virus Aeropyrum globular virus 1 infecting hyperthermophilic archaeon Aeropyrum.</title>
        <authorList>
            <person name="Yumiya M."/>
            <person name="Yoshida T."/>
            <person name="Sako Y."/>
        </authorList>
    </citation>
    <scope>NUCLEOTIDE SEQUENCE [LARGE SCALE GENOMIC DNA]</scope>
    <source>
        <strain evidence="1 2">YK1-12-2013</strain>
    </source>
</reference>
<dbReference type="AlphaFoldDB" id="A0A401HC13"/>
<sequence length="104" mass="11454">MVEVTGVLVRYLTPTTVKRIVDALSSDVVLVGDEAYFKISVEIALTTGSRGADSYYLGLAKIHNLPLATSDKIQAQNARKAGIRSFYILNNNELEELMQYIGCK</sequence>
<name>A0A401HC13_AERPX</name>
<dbReference type="InterPro" id="IPR044153">
    <property type="entry name" value="PIN_Pae0151-like"/>
</dbReference>
<evidence type="ECO:0000313" key="2">
    <source>
        <dbReference type="Proteomes" id="UP000291213"/>
    </source>
</evidence>
<proteinExistence type="predicted"/>
<comment type="caution">
    <text evidence="1">The sequence shown here is derived from an EMBL/GenBank/DDBJ whole genome shotgun (WGS) entry which is preliminary data.</text>
</comment>
<dbReference type="EMBL" id="BDMD01000141">
    <property type="protein sequence ID" value="GBF09934.1"/>
    <property type="molecule type" value="Genomic_DNA"/>
</dbReference>
<gene>
    <name evidence="1" type="ORF">apy_16590</name>
</gene>
<dbReference type="InterPro" id="IPR029060">
    <property type="entry name" value="PIN-like_dom_sf"/>
</dbReference>
<organism evidence="1 2">
    <name type="scientific">Aeropyrum pernix</name>
    <dbReference type="NCBI Taxonomy" id="56636"/>
    <lineage>
        <taxon>Archaea</taxon>
        <taxon>Thermoproteota</taxon>
        <taxon>Thermoprotei</taxon>
        <taxon>Desulfurococcales</taxon>
        <taxon>Desulfurococcaceae</taxon>
        <taxon>Aeropyrum</taxon>
    </lineage>
</organism>
<evidence type="ECO:0000313" key="1">
    <source>
        <dbReference type="EMBL" id="GBF09934.1"/>
    </source>
</evidence>
<dbReference type="SUPFAM" id="SSF88723">
    <property type="entry name" value="PIN domain-like"/>
    <property type="match status" value="1"/>
</dbReference>
<dbReference type="CDD" id="cd09873">
    <property type="entry name" value="PIN_Pae0151-like"/>
    <property type="match status" value="1"/>
</dbReference>